<name>A0A9D2N9P6_9FIRM</name>
<dbReference type="Gene3D" id="3.50.50.60">
    <property type="entry name" value="FAD/NAD(P)-binding domain"/>
    <property type="match status" value="2"/>
</dbReference>
<comment type="cofactor">
    <cofactor evidence="1">
        <name>FAD</name>
        <dbReference type="ChEBI" id="CHEBI:57692"/>
    </cofactor>
</comment>
<dbReference type="PANTHER" id="PTHR43429:SF1">
    <property type="entry name" value="NAD(P)H SULFUR OXIDOREDUCTASE (COA-DEPENDENT)"/>
    <property type="match status" value="1"/>
</dbReference>
<dbReference type="PROSITE" id="PS50206">
    <property type="entry name" value="RHODANESE_3"/>
    <property type="match status" value="1"/>
</dbReference>
<proteinExistence type="inferred from homology"/>
<dbReference type="CDD" id="cd00158">
    <property type="entry name" value="RHOD"/>
    <property type="match status" value="1"/>
</dbReference>
<dbReference type="Proteomes" id="UP000823849">
    <property type="component" value="Unassembled WGS sequence"/>
</dbReference>
<keyword evidence="6" id="KW-0676">Redox-active center</keyword>
<evidence type="ECO:0000256" key="2">
    <source>
        <dbReference type="ARBA" id="ARBA00009130"/>
    </source>
</evidence>
<evidence type="ECO:0000313" key="9">
    <source>
        <dbReference type="Proteomes" id="UP000823849"/>
    </source>
</evidence>
<keyword evidence="4" id="KW-0274">FAD</keyword>
<evidence type="ECO:0000256" key="1">
    <source>
        <dbReference type="ARBA" id="ARBA00001974"/>
    </source>
</evidence>
<dbReference type="SUPFAM" id="SSF52821">
    <property type="entry name" value="Rhodanese/Cell cycle control phosphatase"/>
    <property type="match status" value="1"/>
</dbReference>
<dbReference type="Gene3D" id="3.40.250.10">
    <property type="entry name" value="Rhodanese-like domain"/>
    <property type="match status" value="1"/>
</dbReference>
<dbReference type="Pfam" id="PF07992">
    <property type="entry name" value="Pyr_redox_2"/>
    <property type="match status" value="1"/>
</dbReference>
<gene>
    <name evidence="8" type="ORF">H9705_02385</name>
</gene>
<dbReference type="Pfam" id="PF00581">
    <property type="entry name" value="Rhodanese"/>
    <property type="match status" value="1"/>
</dbReference>
<evidence type="ECO:0000259" key="7">
    <source>
        <dbReference type="PROSITE" id="PS50206"/>
    </source>
</evidence>
<sequence>MKVLIIGGVAAGTKVAAKLKREDRSCEVTILTSGRDISYAGCGLPYYVGEVIKDKSALIVNTPESFSRLTGAEVLTETEAVAVDREAKVVKARSLQDGQEKEFSYDKLVIATGASPIRPNLPGMDLKNIFYMRTPEDAYALRDAIKEIPAKRAVIVGGGFIGLEVAENLAAQGVRVSVIDMAEHTLPGFDPEIAEYVENRLADAGIMVFPGTKLEGVEGDGKVEKVLTSRRAMKADLAVISVGIRPNTAFLEGSGIALNPNRTVAVNRQMQTNDPDIYAVGDCAGVTNRITGKTVWSPMGSSANIEGRRIAVNLAKGEERPYPGVLGTGVCKLPGMNVGRTGFSEMQAKEAGFHPVSAVCVVDDKAHYYPGASSFVIKMTADSETGKFLGIQVVGPGAVDKIVDIAVTALTLHADLSQLEDMDLAYAPPFSTAIHPFSQALNILENKMAGELESFGPQEYLDGAADEYRVIDCGITPAIEGAQYLDVTEIQGEVPGIDRDEKVLLVCTKGKRAYLTQNRLKYYGYTNTKVLEGGLSVNDVEVSENNNI</sequence>
<dbReference type="PRINTS" id="PR00368">
    <property type="entry name" value="FADPNR"/>
</dbReference>
<evidence type="ECO:0000256" key="4">
    <source>
        <dbReference type="ARBA" id="ARBA00022827"/>
    </source>
</evidence>
<dbReference type="InterPro" id="IPR016156">
    <property type="entry name" value="FAD/NAD-linked_Rdtase_dimer_sf"/>
</dbReference>
<dbReference type="GO" id="GO:0016491">
    <property type="term" value="F:oxidoreductase activity"/>
    <property type="evidence" value="ECO:0007669"/>
    <property type="project" value="UniProtKB-KW"/>
</dbReference>
<dbReference type="InterPro" id="IPR036873">
    <property type="entry name" value="Rhodanese-like_dom_sf"/>
</dbReference>
<dbReference type="SUPFAM" id="SSF51905">
    <property type="entry name" value="FAD/NAD(P)-binding domain"/>
    <property type="match status" value="2"/>
</dbReference>
<dbReference type="InterPro" id="IPR050260">
    <property type="entry name" value="FAD-bd_OxRdtase"/>
</dbReference>
<feature type="domain" description="Rhodanese" evidence="7">
    <location>
        <begin position="464"/>
        <end position="543"/>
    </location>
</feature>
<dbReference type="AlphaFoldDB" id="A0A9D2N9P6"/>
<evidence type="ECO:0000256" key="6">
    <source>
        <dbReference type="ARBA" id="ARBA00023284"/>
    </source>
</evidence>
<comment type="caution">
    <text evidence="8">The sequence shown here is derived from an EMBL/GenBank/DDBJ whole genome shotgun (WGS) entry which is preliminary data.</text>
</comment>
<accession>A0A9D2N9P6</accession>
<dbReference type="InterPro" id="IPR036188">
    <property type="entry name" value="FAD/NAD-bd_sf"/>
</dbReference>
<evidence type="ECO:0000256" key="3">
    <source>
        <dbReference type="ARBA" id="ARBA00022630"/>
    </source>
</evidence>
<dbReference type="SUPFAM" id="SSF55424">
    <property type="entry name" value="FAD/NAD-linked reductases, dimerisation (C-terminal) domain"/>
    <property type="match status" value="1"/>
</dbReference>
<protein>
    <submittedName>
        <fullName evidence="8">FAD-dependent oxidoreductase</fullName>
    </submittedName>
</protein>
<evidence type="ECO:0000256" key="5">
    <source>
        <dbReference type="ARBA" id="ARBA00023002"/>
    </source>
</evidence>
<comment type="similarity">
    <text evidence="2">Belongs to the class-III pyridine nucleotide-disulfide oxidoreductase family.</text>
</comment>
<dbReference type="InterPro" id="IPR001763">
    <property type="entry name" value="Rhodanese-like_dom"/>
</dbReference>
<dbReference type="EMBL" id="DWWU01000010">
    <property type="protein sequence ID" value="HJC14664.1"/>
    <property type="molecule type" value="Genomic_DNA"/>
</dbReference>
<keyword evidence="5" id="KW-0560">Oxidoreductase</keyword>
<dbReference type="InterPro" id="IPR023753">
    <property type="entry name" value="FAD/NAD-binding_dom"/>
</dbReference>
<evidence type="ECO:0000313" key="8">
    <source>
        <dbReference type="EMBL" id="HJC14664.1"/>
    </source>
</evidence>
<dbReference type="PANTHER" id="PTHR43429">
    <property type="entry name" value="PYRIDINE NUCLEOTIDE-DISULFIDE OXIDOREDUCTASE DOMAIN-CONTAINING"/>
    <property type="match status" value="1"/>
</dbReference>
<dbReference type="PRINTS" id="PR00411">
    <property type="entry name" value="PNDRDTASEI"/>
</dbReference>
<dbReference type="Pfam" id="PF02852">
    <property type="entry name" value="Pyr_redox_dim"/>
    <property type="match status" value="1"/>
</dbReference>
<reference evidence="8" key="2">
    <citation type="submission" date="2021-04" db="EMBL/GenBank/DDBJ databases">
        <authorList>
            <person name="Gilroy R."/>
        </authorList>
    </citation>
    <scope>NUCLEOTIDE SEQUENCE</scope>
    <source>
        <strain evidence="8">CHK185-5351</strain>
    </source>
</reference>
<reference evidence="8" key="1">
    <citation type="journal article" date="2021" name="PeerJ">
        <title>Extensive microbial diversity within the chicken gut microbiome revealed by metagenomics and culture.</title>
        <authorList>
            <person name="Gilroy R."/>
            <person name="Ravi A."/>
            <person name="Getino M."/>
            <person name="Pursley I."/>
            <person name="Horton D.L."/>
            <person name="Alikhan N.F."/>
            <person name="Baker D."/>
            <person name="Gharbi K."/>
            <person name="Hall N."/>
            <person name="Watson M."/>
            <person name="Adriaenssens E.M."/>
            <person name="Foster-Nyarko E."/>
            <person name="Jarju S."/>
            <person name="Secka A."/>
            <person name="Antonio M."/>
            <person name="Oren A."/>
            <person name="Chaudhuri R.R."/>
            <person name="La Ragione R."/>
            <person name="Hildebrand F."/>
            <person name="Pallen M.J."/>
        </authorList>
    </citation>
    <scope>NUCLEOTIDE SEQUENCE</scope>
    <source>
        <strain evidence="8">CHK185-5351</strain>
    </source>
</reference>
<organism evidence="8 9">
    <name type="scientific">Candidatus Fusicatenibacter intestinigallinarum</name>
    <dbReference type="NCBI Taxonomy" id="2838598"/>
    <lineage>
        <taxon>Bacteria</taxon>
        <taxon>Bacillati</taxon>
        <taxon>Bacillota</taxon>
        <taxon>Clostridia</taxon>
        <taxon>Lachnospirales</taxon>
        <taxon>Lachnospiraceae</taxon>
        <taxon>Fusicatenibacter</taxon>
    </lineage>
</organism>
<keyword evidence="3" id="KW-0285">Flavoprotein</keyword>
<dbReference type="InterPro" id="IPR004099">
    <property type="entry name" value="Pyr_nucl-diS_OxRdtase_dimer"/>
</dbReference>